<evidence type="ECO:0000259" key="3">
    <source>
        <dbReference type="Pfam" id="PF20153"/>
    </source>
</evidence>
<reference evidence="4" key="1">
    <citation type="submission" date="2022-08" db="EMBL/GenBank/DDBJ databases">
        <authorList>
            <consortium name="DOE Joint Genome Institute"/>
            <person name="Min B."/>
            <person name="Riley R."/>
            <person name="Sierra-Patev S."/>
            <person name="Naranjo-Ortiz M."/>
            <person name="Looney B."/>
            <person name="Konkel Z."/>
            <person name="Slot J.C."/>
            <person name="Sakamoto Y."/>
            <person name="Steenwyk J.L."/>
            <person name="Rokas A."/>
            <person name="Carro J."/>
            <person name="Camarero S."/>
            <person name="Ferreira P."/>
            <person name="Molpeceres G."/>
            <person name="Ruiz-Duenas F.J."/>
            <person name="Serrano A."/>
            <person name="Henrissat B."/>
            <person name="Drula E."/>
            <person name="Hughes K.W."/>
            <person name="Mata J.L."/>
            <person name="Ishikawa N.K."/>
            <person name="Vargas-Isla R."/>
            <person name="Ushijima S."/>
            <person name="Smith C.A."/>
            <person name="Ahrendt S."/>
            <person name="Andreopoulos W."/>
            <person name="He G."/>
            <person name="Labutti K."/>
            <person name="Lipzen A."/>
            <person name="Ng V."/>
            <person name="Sandor L."/>
            <person name="Barry K."/>
            <person name="Martinez A.T."/>
            <person name="Xiao Y."/>
            <person name="Gibbons J.G."/>
            <person name="Terashima K."/>
            <person name="Hibbett D.S."/>
            <person name="Grigoriev I.V."/>
        </authorList>
    </citation>
    <scope>NUCLEOTIDE SEQUENCE</scope>
    <source>
        <strain evidence="4">TFB9207</strain>
    </source>
</reference>
<keyword evidence="2" id="KW-1133">Transmembrane helix</keyword>
<dbReference type="InterPro" id="IPR045338">
    <property type="entry name" value="DUF6535"/>
</dbReference>
<keyword evidence="2" id="KW-0472">Membrane</keyword>
<keyword evidence="5" id="KW-1185">Reference proteome</keyword>
<name>A0AA38PHH4_9AGAR</name>
<evidence type="ECO:0000256" key="2">
    <source>
        <dbReference type="SAM" id="Phobius"/>
    </source>
</evidence>
<sequence length="752" mass="85358">MSSDQARPGDDAMDAKLPLNEMLELMRKMHDILHECSMAKCEETQIPQNSHSTRSPVSPERDQRKQEQDILTAGKDISGSFNQPFRVPSKRFGMKKQQVQTNPIAANYDYRLKYPEDERYKEHDEEARVWWVYNDEAAAFDKDMIEELGDSLDVLLIFAGLFSAVITTFVAQTFQALSVDDEMLSMSYLGEIAAILHASGNISTISHIPTVDTAFSPATEDIWVNGLWFTSLTTALSVALFAVLAKQWLRQYMSIVTGTPRERAFIRQFRFDGLKAWKVQAIIGVLPVLLHLSLGLFLIGLVVFLHPLNTSIAYVTGIITAAISVLYLSASILPVYIVQCPYRTTFSDLLYYILRPLRLGYRKLWSCFCSAYWSIRYKEEYWEGPSTIRDFTSLKNVERHAACHARDPVYQDMIFRALWWLGEYTSNISAKEILRHSLGAFTPRMSNRLCTQAGLRVLYGCMHYQQLVSHAMACLDSHSKLERFLRSMLHLSSSKEFNRVKSLLPILAIIRFCSSDWDIKFVLAFCALDIPFKEHSATLNASQFPVEPSEALSWLVDHYFKDTSSWYDIKVPSLVWAGLFKASSNTKFKEAYQDEIDMNSWITEGHVPIECPVPISILTELAKEGKGASVNEVHGMDEPIDDERSLRDKSGPETVAGDRVGTSSPSDPMFNLDEDMVDEDLLALASMNEHVDGRERIDIQPVCGTAEVDETLQQNPDQPTDIEDYQVPITVTVEMDRTTRRLPSGLVRERAY</sequence>
<dbReference type="Pfam" id="PF20153">
    <property type="entry name" value="DUF6535"/>
    <property type="match status" value="1"/>
</dbReference>
<feature type="transmembrane region" description="Helical" evidence="2">
    <location>
        <begin position="312"/>
        <end position="338"/>
    </location>
</feature>
<gene>
    <name evidence="4" type="ORF">F5878DRAFT_366208</name>
</gene>
<feature type="compositionally biased region" description="Polar residues" evidence="1">
    <location>
        <begin position="45"/>
        <end position="56"/>
    </location>
</feature>
<feature type="transmembrane region" description="Helical" evidence="2">
    <location>
        <begin position="154"/>
        <end position="177"/>
    </location>
</feature>
<feature type="domain" description="DUF6535" evidence="3">
    <location>
        <begin position="130"/>
        <end position="306"/>
    </location>
</feature>
<proteinExistence type="predicted"/>
<dbReference type="AlphaFoldDB" id="A0AA38PHH4"/>
<dbReference type="Proteomes" id="UP001163846">
    <property type="component" value="Unassembled WGS sequence"/>
</dbReference>
<feature type="region of interest" description="Disordered" evidence="1">
    <location>
        <begin position="631"/>
        <end position="669"/>
    </location>
</feature>
<feature type="region of interest" description="Disordered" evidence="1">
    <location>
        <begin position="44"/>
        <end position="68"/>
    </location>
</feature>
<evidence type="ECO:0000256" key="1">
    <source>
        <dbReference type="SAM" id="MobiDB-lite"/>
    </source>
</evidence>
<evidence type="ECO:0000313" key="4">
    <source>
        <dbReference type="EMBL" id="KAJ3842725.1"/>
    </source>
</evidence>
<protein>
    <recommendedName>
        <fullName evidence="3">DUF6535 domain-containing protein</fullName>
    </recommendedName>
</protein>
<feature type="compositionally biased region" description="Basic and acidic residues" evidence="1">
    <location>
        <begin position="59"/>
        <end position="68"/>
    </location>
</feature>
<dbReference type="EMBL" id="MU805996">
    <property type="protein sequence ID" value="KAJ3842725.1"/>
    <property type="molecule type" value="Genomic_DNA"/>
</dbReference>
<organism evidence="4 5">
    <name type="scientific">Lentinula raphanica</name>
    <dbReference type="NCBI Taxonomy" id="153919"/>
    <lineage>
        <taxon>Eukaryota</taxon>
        <taxon>Fungi</taxon>
        <taxon>Dikarya</taxon>
        <taxon>Basidiomycota</taxon>
        <taxon>Agaricomycotina</taxon>
        <taxon>Agaricomycetes</taxon>
        <taxon>Agaricomycetidae</taxon>
        <taxon>Agaricales</taxon>
        <taxon>Marasmiineae</taxon>
        <taxon>Omphalotaceae</taxon>
        <taxon>Lentinula</taxon>
    </lineage>
</organism>
<feature type="transmembrane region" description="Helical" evidence="2">
    <location>
        <begin position="222"/>
        <end position="245"/>
    </location>
</feature>
<evidence type="ECO:0000313" key="5">
    <source>
        <dbReference type="Proteomes" id="UP001163846"/>
    </source>
</evidence>
<keyword evidence="2" id="KW-0812">Transmembrane</keyword>
<accession>A0AA38PHH4</accession>
<feature type="compositionally biased region" description="Basic and acidic residues" evidence="1">
    <location>
        <begin position="634"/>
        <end position="651"/>
    </location>
</feature>
<feature type="transmembrane region" description="Helical" evidence="2">
    <location>
        <begin position="281"/>
        <end position="306"/>
    </location>
</feature>
<comment type="caution">
    <text evidence="4">The sequence shown here is derived from an EMBL/GenBank/DDBJ whole genome shotgun (WGS) entry which is preliminary data.</text>
</comment>